<dbReference type="GeneID" id="54410933"/>
<feature type="compositionally biased region" description="Polar residues" evidence="1">
    <location>
        <begin position="334"/>
        <end position="349"/>
    </location>
</feature>
<feature type="compositionally biased region" description="Polar residues" evidence="1">
    <location>
        <begin position="1"/>
        <end position="10"/>
    </location>
</feature>
<feature type="compositionally biased region" description="Basic and acidic residues" evidence="1">
    <location>
        <begin position="94"/>
        <end position="110"/>
    </location>
</feature>
<feature type="compositionally biased region" description="Polar residues" evidence="1">
    <location>
        <begin position="29"/>
        <end position="38"/>
    </location>
</feature>
<feature type="region of interest" description="Disordered" evidence="1">
    <location>
        <begin position="209"/>
        <end position="260"/>
    </location>
</feature>
<protein>
    <submittedName>
        <fullName evidence="2">Uncharacterized protein</fullName>
    </submittedName>
</protein>
<organism evidence="2 3">
    <name type="scientific">Dothidotthia symphoricarpi CBS 119687</name>
    <dbReference type="NCBI Taxonomy" id="1392245"/>
    <lineage>
        <taxon>Eukaryota</taxon>
        <taxon>Fungi</taxon>
        <taxon>Dikarya</taxon>
        <taxon>Ascomycota</taxon>
        <taxon>Pezizomycotina</taxon>
        <taxon>Dothideomycetes</taxon>
        <taxon>Pleosporomycetidae</taxon>
        <taxon>Pleosporales</taxon>
        <taxon>Dothidotthiaceae</taxon>
        <taxon>Dothidotthia</taxon>
    </lineage>
</organism>
<feature type="compositionally biased region" description="Polar residues" evidence="1">
    <location>
        <begin position="286"/>
        <end position="299"/>
    </location>
</feature>
<proteinExistence type="predicted"/>
<accession>A0A6A6ACI7</accession>
<dbReference type="RefSeq" id="XP_033523342.1">
    <property type="nucleotide sequence ID" value="XM_033670501.1"/>
</dbReference>
<evidence type="ECO:0000313" key="2">
    <source>
        <dbReference type="EMBL" id="KAF2128953.1"/>
    </source>
</evidence>
<evidence type="ECO:0000256" key="1">
    <source>
        <dbReference type="SAM" id="MobiDB-lite"/>
    </source>
</evidence>
<reference evidence="2" key="1">
    <citation type="journal article" date="2020" name="Stud. Mycol.">
        <title>101 Dothideomycetes genomes: a test case for predicting lifestyles and emergence of pathogens.</title>
        <authorList>
            <person name="Haridas S."/>
            <person name="Albert R."/>
            <person name="Binder M."/>
            <person name="Bloem J."/>
            <person name="Labutti K."/>
            <person name="Salamov A."/>
            <person name="Andreopoulos B."/>
            <person name="Baker S."/>
            <person name="Barry K."/>
            <person name="Bills G."/>
            <person name="Bluhm B."/>
            <person name="Cannon C."/>
            <person name="Castanera R."/>
            <person name="Culley D."/>
            <person name="Daum C."/>
            <person name="Ezra D."/>
            <person name="Gonzalez J."/>
            <person name="Henrissat B."/>
            <person name="Kuo A."/>
            <person name="Liang C."/>
            <person name="Lipzen A."/>
            <person name="Lutzoni F."/>
            <person name="Magnuson J."/>
            <person name="Mondo S."/>
            <person name="Nolan M."/>
            <person name="Ohm R."/>
            <person name="Pangilinan J."/>
            <person name="Park H.-J."/>
            <person name="Ramirez L."/>
            <person name="Alfaro M."/>
            <person name="Sun H."/>
            <person name="Tritt A."/>
            <person name="Yoshinaga Y."/>
            <person name="Zwiers L.-H."/>
            <person name="Turgeon B."/>
            <person name="Goodwin S."/>
            <person name="Spatafora J."/>
            <person name="Crous P."/>
            <person name="Grigoriev I."/>
        </authorList>
    </citation>
    <scope>NUCLEOTIDE SEQUENCE</scope>
    <source>
        <strain evidence="2">CBS 119687</strain>
    </source>
</reference>
<feature type="region of interest" description="Disordered" evidence="1">
    <location>
        <begin position="1"/>
        <end position="40"/>
    </location>
</feature>
<dbReference type="AlphaFoldDB" id="A0A6A6ACI7"/>
<evidence type="ECO:0000313" key="3">
    <source>
        <dbReference type="Proteomes" id="UP000799771"/>
    </source>
</evidence>
<keyword evidence="3" id="KW-1185">Reference proteome</keyword>
<dbReference type="EMBL" id="ML977507">
    <property type="protein sequence ID" value="KAF2128953.1"/>
    <property type="molecule type" value="Genomic_DNA"/>
</dbReference>
<name>A0A6A6ACI7_9PLEO</name>
<gene>
    <name evidence="2" type="ORF">P153DRAFT_386153</name>
</gene>
<feature type="compositionally biased region" description="Polar residues" evidence="1">
    <location>
        <begin position="225"/>
        <end position="244"/>
    </location>
</feature>
<dbReference type="Proteomes" id="UP000799771">
    <property type="component" value="Unassembled WGS sequence"/>
</dbReference>
<sequence>MGSTTQSSDTLFEFGSSSSNYDESDSESQVDSTGTLVHQRSHMLPKIGGFSLQNAMRPSYTSLEQAYSFPNPDGGNLPGRDDQGSSYVQYRFGTPREEEERLRGESDRASARVSSQNSGLQASFAHMQQIIAEGNAWNVTEAPLGQGSLSNDRTADLDHEAELLGPYHHTSSRLRDDVTNEDYQSHRGRRDIMAFDPAYHVRRYLSEPEGSEVGDQLEQEREGAFQNTLPSSNIRPDKTISPSLQPLFPSNRWSESEYGMSNSNANTLHRYNDRNFDLQPMPDFATSASSSDYHTNPGHSRNRGSPGESKQARHHRRSSWRDNLTDQVPMEGDQTATSDVRQQYGTGSSTRGYLSGVFVTFLPGPANEQEDITKKSLLRRIVCA</sequence>
<feature type="region of interest" description="Disordered" evidence="1">
    <location>
        <begin position="63"/>
        <end position="113"/>
    </location>
</feature>
<feature type="region of interest" description="Disordered" evidence="1">
    <location>
        <begin position="279"/>
        <end position="349"/>
    </location>
</feature>